<proteinExistence type="predicted"/>
<reference evidence="2" key="1">
    <citation type="submission" date="2016-11" db="EMBL/GenBank/DDBJ databases">
        <authorList>
            <person name="Varghese N."/>
            <person name="Submissions S."/>
        </authorList>
    </citation>
    <scope>NUCLEOTIDE SEQUENCE [LARGE SCALE GENOMIC DNA]</scope>
    <source>
        <strain evidence="2">YL228</strain>
    </source>
</reference>
<dbReference type="InterPro" id="IPR027417">
    <property type="entry name" value="P-loop_NTPase"/>
</dbReference>
<organism evidence="1 2">
    <name type="scientific">Ruminococcus flavefaciens</name>
    <dbReference type="NCBI Taxonomy" id="1265"/>
    <lineage>
        <taxon>Bacteria</taxon>
        <taxon>Bacillati</taxon>
        <taxon>Bacillota</taxon>
        <taxon>Clostridia</taxon>
        <taxon>Eubacteriales</taxon>
        <taxon>Oscillospiraceae</taxon>
        <taxon>Ruminococcus</taxon>
    </lineage>
</organism>
<name>A0A1K1MIV4_RUMFL</name>
<dbReference type="AlphaFoldDB" id="A0A1K1MIV4"/>
<evidence type="ECO:0000313" key="2">
    <source>
        <dbReference type="Proteomes" id="UP000183461"/>
    </source>
</evidence>
<dbReference type="Gene3D" id="3.40.50.300">
    <property type="entry name" value="P-loop containing nucleotide triphosphate hydrolases"/>
    <property type="match status" value="1"/>
</dbReference>
<gene>
    <name evidence="1" type="ORF">SAMN02910280_1146</name>
</gene>
<dbReference type="Proteomes" id="UP000183461">
    <property type="component" value="Unassembled WGS sequence"/>
</dbReference>
<dbReference type="SUPFAM" id="SSF52540">
    <property type="entry name" value="P-loop containing nucleoside triphosphate hydrolases"/>
    <property type="match status" value="1"/>
</dbReference>
<dbReference type="RefSeq" id="WP_072299515.1">
    <property type="nucleotide sequence ID" value="NZ_FPIP01000002.1"/>
</dbReference>
<protein>
    <recommendedName>
        <fullName evidence="3">Helicase ATP-binding domain-containing protein</fullName>
    </recommendedName>
</protein>
<evidence type="ECO:0008006" key="3">
    <source>
        <dbReference type="Google" id="ProtNLM"/>
    </source>
</evidence>
<accession>A0A1K1MIV4</accession>
<sequence length="869" mass="100639">MKYKVSVYPKSFKGKDKSVMNASTKKITKLIPKYSRELSVAELADAIYNMRVFCPATFKGDHKSQDEMEAIQFFALDFDGGIDIYTAKARAEYYKLPIAIYYETSSSVNWSKFRLVFLCCQEVNDKDLAVLVQYCLCTVFPEVDKSSKDFSKLYYPGKNVICSDVSFSIHDLLISTLAYLQKNDPKNKMHILKRIAKKSHVVLRNNTFAFIPNSVSLSSGASLLPPPAEESESPAEEMTESYDFRMITIYNNMVRTQKSSESVSLLFSESCEDITREYRDTEKKHRDKPSQVDISGDTYCRLLNEFRNGRRLPHEEWFGLALNLIHIKGGKSLITDTFCKYSSQYDDIDRKEVQIEFACRNDYKAQRCDDYCPYAQECDHESNMVYTLKMSSGKIIELDNEPVYKDIDEMRRELHEGIKESMRLPGTKIIKAPTGAGKTYAYLSVIKESERQTIVAVPNKKLMYAVAAEAEKREISYITTPIIEDLLQELKDTETVRLIRHMYAVGNDRNINYVLRECEEEIAHAYLDKMDRLREYKGQLIITTHARLLKMKPDYLRCRNVIIDEDILPSMIQIRQVNISDIMDVLDENKEEDTFSVVSIAKLKRITNVSGYEVIEAIDEEYLDDEERLLICRRISRDNYSAIFPALRARCFYHKDDDDEVYFVETQPIPICNCTIVSATVNEMLYRKLLGNQLYSFKDLGELKYKGKLYLHHDRSYSKSCLTENRDIITELRKKYENKSNIITFKDFAKFGEMYFGAAQGINGLAGCDLTVIGTFHRPEYVYKLWAMIMGDLNTDDTLAVRRIERNGFNFSFMTFKDPLLREIQLYLIESEAEQAVGRARLVSHDCNVHLFSNLPLKQCRLKMRTFGD</sequence>
<dbReference type="EMBL" id="FPIP01000002">
    <property type="protein sequence ID" value="SFW21838.1"/>
    <property type="molecule type" value="Genomic_DNA"/>
</dbReference>
<evidence type="ECO:0000313" key="1">
    <source>
        <dbReference type="EMBL" id="SFW21838.1"/>
    </source>
</evidence>